<feature type="region of interest" description="Disordered" evidence="1">
    <location>
        <begin position="405"/>
        <end position="436"/>
    </location>
</feature>
<reference evidence="2 3" key="1">
    <citation type="submission" date="2023-08" db="EMBL/GenBank/DDBJ databases">
        <title>Black Yeasts Isolated from many extreme environments.</title>
        <authorList>
            <person name="Coleine C."/>
            <person name="Stajich J.E."/>
            <person name="Selbmann L."/>
        </authorList>
    </citation>
    <scope>NUCLEOTIDE SEQUENCE [LARGE SCALE GENOMIC DNA]</scope>
    <source>
        <strain evidence="2 3">CCFEE 5386</strain>
    </source>
</reference>
<protein>
    <submittedName>
        <fullName evidence="2">Uncharacterized protein</fullName>
    </submittedName>
</protein>
<evidence type="ECO:0000313" key="3">
    <source>
        <dbReference type="Proteomes" id="UP001308179"/>
    </source>
</evidence>
<sequence>MAPLVPPLVKVTLQEHVRPDTNPPDYLSSTLTTSSHLLHPGLNLARLFCIACHGAESFAPLRCDSSIDPIYSSTAVSHVLTMTTFAKGSLALEIETRLQDIIRHHTTNTSPETVLHTYTTALSVIHNVAEAWRQILASMPPTSTQTTGSQSWDLADAATETARSANTAYAGLEHGILACFTAPFRVTDDTASSLSKVQDIVMTASKTFLTLSDGVDCYLEAIEADGALERRSAPTRPSQNDPRVIATIPEVTQQGSRPPISGRLTTSSSRAAHGISRSFWTEEESNIGVAIKIVFRGMSRQRIAVALNEHFGGTRTRFFRNSWTDGLPINFLERLDSQCDPAHPAITIDWRREYQEMKARELVEEEEAAQRLFDAVAAVDDDSSDDHANYYSDHDALGDLEEMMRRHELGQPELDEADLVGIEEQQDVEQGPLEGA</sequence>
<gene>
    <name evidence="2" type="ORF">LTR32_006245</name>
</gene>
<accession>A0ABR0KZG8</accession>
<organism evidence="2 3">
    <name type="scientific">Rachicladosporium monterosium</name>
    <dbReference type="NCBI Taxonomy" id="1507873"/>
    <lineage>
        <taxon>Eukaryota</taxon>
        <taxon>Fungi</taxon>
        <taxon>Dikarya</taxon>
        <taxon>Ascomycota</taxon>
        <taxon>Pezizomycotina</taxon>
        <taxon>Dothideomycetes</taxon>
        <taxon>Dothideomycetidae</taxon>
        <taxon>Cladosporiales</taxon>
        <taxon>Cladosporiaceae</taxon>
        <taxon>Rachicladosporium</taxon>
    </lineage>
</organism>
<dbReference type="Proteomes" id="UP001308179">
    <property type="component" value="Unassembled WGS sequence"/>
</dbReference>
<keyword evidence="3" id="KW-1185">Reference proteome</keyword>
<evidence type="ECO:0000313" key="2">
    <source>
        <dbReference type="EMBL" id="KAK5141124.1"/>
    </source>
</evidence>
<dbReference type="EMBL" id="JAVRRR010000644">
    <property type="protein sequence ID" value="KAK5141124.1"/>
    <property type="molecule type" value="Genomic_DNA"/>
</dbReference>
<comment type="caution">
    <text evidence="2">The sequence shown here is derived from an EMBL/GenBank/DDBJ whole genome shotgun (WGS) entry which is preliminary data.</text>
</comment>
<name>A0ABR0KZG8_9PEZI</name>
<evidence type="ECO:0000256" key="1">
    <source>
        <dbReference type="SAM" id="MobiDB-lite"/>
    </source>
</evidence>
<proteinExistence type="predicted"/>